<keyword evidence="1" id="KW-0472">Membrane</keyword>
<reference evidence="2" key="1">
    <citation type="journal article" date="2021" name="Proc. Natl. Acad. Sci. U.S.A.">
        <title>A Catalog of Tens of Thousands of Viruses from Human Metagenomes Reveals Hidden Associations with Chronic Diseases.</title>
        <authorList>
            <person name="Tisza M.J."/>
            <person name="Buck C.B."/>
        </authorList>
    </citation>
    <scope>NUCLEOTIDE SEQUENCE</scope>
    <source>
        <strain evidence="2">Ct73V17</strain>
    </source>
</reference>
<feature type="transmembrane region" description="Helical" evidence="1">
    <location>
        <begin position="34"/>
        <end position="53"/>
    </location>
</feature>
<proteinExistence type="predicted"/>
<dbReference type="EMBL" id="BK014835">
    <property type="protein sequence ID" value="DAD77855.1"/>
    <property type="molecule type" value="Genomic_DNA"/>
</dbReference>
<accession>A0A8S5M6X7</accession>
<evidence type="ECO:0000313" key="2">
    <source>
        <dbReference type="EMBL" id="DAD77855.1"/>
    </source>
</evidence>
<organism evidence="2">
    <name type="scientific">Siphoviridae sp. ct73V17</name>
    <dbReference type="NCBI Taxonomy" id="2826302"/>
    <lineage>
        <taxon>Viruses</taxon>
        <taxon>Duplodnaviria</taxon>
        <taxon>Heunggongvirae</taxon>
        <taxon>Uroviricota</taxon>
        <taxon>Caudoviricetes</taxon>
    </lineage>
</organism>
<sequence>MSFSPGLLPNPLSRTTCAAVSCFSKRVIASSRVIFIRPFSLFFFILSIYFIIVKRKFE</sequence>
<protein>
    <submittedName>
        <fullName evidence="2">Uncharacterized protein</fullName>
    </submittedName>
</protein>
<keyword evidence="1" id="KW-1133">Transmembrane helix</keyword>
<name>A0A8S5M6X7_9CAUD</name>
<keyword evidence="1" id="KW-0812">Transmembrane</keyword>
<evidence type="ECO:0000256" key="1">
    <source>
        <dbReference type="SAM" id="Phobius"/>
    </source>
</evidence>